<keyword evidence="1" id="KW-0001">2Fe-2S</keyword>
<dbReference type="Gene3D" id="2.102.10.10">
    <property type="entry name" value="Rieske [2Fe-2S] iron-sulphur domain"/>
    <property type="match status" value="1"/>
</dbReference>
<dbReference type="Pfam" id="PF00355">
    <property type="entry name" value="Rieske"/>
    <property type="match status" value="1"/>
</dbReference>
<gene>
    <name evidence="8" type="ORF">V1Y59_10845</name>
</gene>
<dbReference type="RefSeq" id="WP_330504975.1">
    <property type="nucleotide sequence ID" value="NZ_JAZDUE010000008.1"/>
</dbReference>
<dbReference type="PANTHER" id="PTHR21496">
    <property type="entry name" value="FERREDOXIN-RELATED"/>
    <property type="match status" value="1"/>
</dbReference>
<dbReference type="EMBL" id="JAZDUE010000008">
    <property type="protein sequence ID" value="MEE4023574.1"/>
    <property type="molecule type" value="Genomic_DNA"/>
</dbReference>
<protein>
    <submittedName>
        <fullName evidence="8">Rieske 2Fe-2S domain-containing protein</fullName>
    </submittedName>
</protein>
<sequence>MSSDSIELHRDAESFGDDWLPAATTKELRRRRKLRVELGDTPIALFSAGDRIYAFADLCVHQDRSLARGTIMAGRVICPGHQWQFDLETGYEADQDICQPTYDVRIDGETIYVNVAARAAAGAEARETS</sequence>
<feature type="domain" description="Rieske" evidence="7">
    <location>
        <begin position="19"/>
        <end position="113"/>
    </location>
</feature>
<keyword evidence="9" id="KW-1185">Reference proteome</keyword>
<dbReference type="SUPFAM" id="SSF50022">
    <property type="entry name" value="ISP domain"/>
    <property type="match status" value="1"/>
</dbReference>
<reference evidence="8 9" key="1">
    <citation type="submission" date="2024-01" db="EMBL/GenBank/DDBJ databases">
        <title>Draft genome sequence of Gordonia sp. PKS22-38.</title>
        <authorList>
            <person name="Suphannarot A."/>
            <person name="Mingma R."/>
        </authorList>
    </citation>
    <scope>NUCLEOTIDE SEQUENCE [LARGE SCALE GENOMIC DNA]</scope>
    <source>
        <strain evidence="8 9">PKS22-38</strain>
    </source>
</reference>
<evidence type="ECO:0000313" key="9">
    <source>
        <dbReference type="Proteomes" id="UP001335729"/>
    </source>
</evidence>
<dbReference type="InterPro" id="IPR036922">
    <property type="entry name" value="Rieske_2Fe-2S_sf"/>
</dbReference>
<keyword evidence="3" id="KW-0408">Iron</keyword>
<comment type="cofactor">
    <cofactor evidence="5">
        <name>[2Fe-2S] cluster</name>
        <dbReference type="ChEBI" id="CHEBI:190135"/>
    </cofactor>
</comment>
<dbReference type="PROSITE" id="PS51296">
    <property type="entry name" value="RIESKE"/>
    <property type="match status" value="1"/>
</dbReference>
<evidence type="ECO:0000256" key="4">
    <source>
        <dbReference type="ARBA" id="ARBA00023014"/>
    </source>
</evidence>
<comment type="similarity">
    <text evidence="6">Belongs to the bacterial ring-hydroxylating dioxygenase ferredoxin component family.</text>
</comment>
<evidence type="ECO:0000256" key="1">
    <source>
        <dbReference type="ARBA" id="ARBA00022714"/>
    </source>
</evidence>
<keyword evidence="4" id="KW-0411">Iron-sulfur</keyword>
<dbReference type="PANTHER" id="PTHR21496:SF0">
    <property type="entry name" value="RIESKE DOMAIN-CONTAINING PROTEIN"/>
    <property type="match status" value="1"/>
</dbReference>
<evidence type="ECO:0000256" key="3">
    <source>
        <dbReference type="ARBA" id="ARBA00023004"/>
    </source>
</evidence>
<evidence type="ECO:0000256" key="6">
    <source>
        <dbReference type="ARBA" id="ARBA00038001"/>
    </source>
</evidence>
<evidence type="ECO:0000256" key="2">
    <source>
        <dbReference type="ARBA" id="ARBA00022723"/>
    </source>
</evidence>
<evidence type="ECO:0000256" key="5">
    <source>
        <dbReference type="ARBA" id="ARBA00034078"/>
    </source>
</evidence>
<evidence type="ECO:0000259" key="7">
    <source>
        <dbReference type="PROSITE" id="PS51296"/>
    </source>
</evidence>
<dbReference type="InterPro" id="IPR017941">
    <property type="entry name" value="Rieske_2Fe-2S"/>
</dbReference>
<organism evidence="8 9">
    <name type="scientific">Gordonia prachuapensis</name>
    <dbReference type="NCBI Taxonomy" id="3115651"/>
    <lineage>
        <taxon>Bacteria</taxon>
        <taxon>Bacillati</taxon>
        <taxon>Actinomycetota</taxon>
        <taxon>Actinomycetes</taxon>
        <taxon>Mycobacteriales</taxon>
        <taxon>Gordoniaceae</taxon>
        <taxon>Gordonia</taxon>
    </lineage>
</organism>
<proteinExistence type="inferred from homology"/>
<accession>A0ABU7MUZ8</accession>
<dbReference type="Proteomes" id="UP001335729">
    <property type="component" value="Unassembled WGS sequence"/>
</dbReference>
<comment type="caution">
    <text evidence="8">The sequence shown here is derived from an EMBL/GenBank/DDBJ whole genome shotgun (WGS) entry which is preliminary data.</text>
</comment>
<keyword evidence="2" id="KW-0479">Metal-binding</keyword>
<name>A0ABU7MUZ8_9ACTN</name>
<evidence type="ECO:0000313" key="8">
    <source>
        <dbReference type="EMBL" id="MEE4023574.1"/>
    </source>
</evidence>